<reference evidence="1" key="1">
    <citation type="submission" date="2021-05" db="EMBL/GenBank/DDBJ databases">
        <title>An isolated secondary fermenter in methanogenic hydrocarbon-degrading communities.</title>
        <authorList>
            <person name="Liu Y.-F."/>
            <person name="Liu Z.-l."/>
        </authorList>
    </citation>
    <scope>NUCLEOTIDE SEQUENCE</scope>
    <source>
        <strain evidence="1">L-13</strain>
    </source>
</reference>
<sequence length="450" mass="50551">MMFDPLFFIDRSAEGRLLWDEAGQPFRSASLDLLEEAQRAARLGSCLLDLPSGRFRYSDSLRELFGFDRAERISYARYADCLHRDDRSRVIAIKERALAEGDGYSYEARFLCADGRTRHFQVRTRIEREEGGKILRILGTLLDVTEQVRLRMKLEAEEARYRAIFEKSQVVMLLIDPDDGSIVDGNDAALEFYGYSREVFRQMKISQINQLGSGPVRDALDRSREKAQTFFLFPHLLASGEVRMVHAYAGPIPIGGRTLIHSIIFDVTEKLRAEEALVEKSRELERSLKVLEGAWEQTIKAMAAMSELRDPYEVGHQRRVAALAAAVARGMGWSEEEVKAVYLAGLVHDIGKIAVPSDYLGKPGSLTSRERLLVQEHSRAGYDLLQGIDIPWPPAEIVGQHHERLDGSGYPQGLRGEAILPAARIIAVADVVEAMASHRPYRPAWGIEAA</sequence>
<evidence type="ECO:0000313" key="2">
    <source>
        <dbReference type="Proteomes" id="UP000682204"/>
    </source>
</evidence>
<name>A0ACD1DWQ3_9BACT</name>
<protein>
    <submittedName>
        <fullName evidence="1">PAS domain S-box protein</fullName>
    </submittedName>
</protein>
<proteinExistence type="predicted"/>
<evidence type="ECO:0000313" key="1">
    <source>
        <dbReference type="EMBL" id="QVL36527.1"/>
    </source>
</evidence>
<keyword evidence="2" id="KW-1185">Reference proteome</keyword>
<dbReference type="Proteomes" id="UP000682204">
    <property type="component" value="Chromosome"/>
</dbReference>
<organism evidence="1 2">
    <name type="scientific">Aminirod propionatiphilus</name>
    <dbReference type="NCBI Taxonomy" id="3415223"/>
    <lineage>
        <taxon>Bacteria</taxon>
        <taxon>Thermotogati</taxon>
        <taxon>Synergistota</taxon>
        <taxon>Synergistia</taxon>
        <taxon>Synergistales</taxon>
        <taxon>Aminiphilaceae</taxon>
        <taxon>Aminirod</taxon>
    </lineage>
</organism>
<accession>A0ACD1DWQ3</accession>
<gene>
    <name evidence="1" type="ORF">KIH16_01535</name>
</gene>
<dbReference type="EMBL" id="CP074691">
    <property type="protein sequence ID" value="QVL36527.1"/>
    <property type="molecule type" value="Genomic_DNA"/>
</dbReference>